<gene>
    <name evidence="3" type="ORF">BJ878DRAFT_516946</name>
</gene>
<proteinExistence type="predicted"/>
<dbReference type="Proteomes" id="UP000887226">
    <property type="component" value="Unassembled WGS sequence"/>
</dbReference>
<dbReference type="EMBL" id="MU254105">
    <property type="protein sequence ID" value="KAG9242161.1"/>
    <property type="molecule type" value="Genomic_DNA"/>
</dbReference>
<name>A0A9P8CEC0_9HELO</name>
<feature type="domain" description="T6SS Phospholipase effector Tle1-like catalytic" evidence="2">
    <location>
        <begin position="8"/>
        <end position="292"/>
    </location>
</feature>
<keyword evidence="1" id="KW-0812">Transmembrane</keyword>
<dbReference type="AlphaFoldDB" id="A0A9P8CEC0"/>
<dbReference type="SUPFAM" id="SSF53474">
    <property type="entry name" value="alpha/beta-Hydrolases"/>
    <property type="match status" value="1"/>
</dbReference>
<comment type="caution">
    <text evidence="3">The sequence shown here is derived from an EMBL/GenBank/DDBJ whole genome shotgun (WGS) entry which is preliminary data.</text>
</comment>
<keyword evidence="1" id="KW-1133">Transmembrane helix</keyword>
<evidence type="ECO:0000256" key="1">
    <source>
        <dbReference type="SAM" id="Phobius"/>
    </source>
</evidence>
<dbReference type="PANTHER" id="PTHR33840">
    <property type="match status" value="1"/>
</dbReference>
<dbReference type="PANTHER" id="PTHR33840:SF16">
    <property type="entry name" value="DUF2235 DOMAIN-CONTAINING PROTEIN"/>
    <property type="match status" value="1"/>
</dbReference>
<dbReference type="OrthoDB" id="3511947at2759"/>
<accession>A0A9P8CEC0</accession>
<dbReference type="InterPro" id="IPR018712">
    <property type="entry name" value="Tle1-like_cat"/>
</dbReference>
<dbReference type="InterPro" id="IPR029058">
    <property type="entry name" value="AB_hydrolase_fold"/>
</dbReference>
<dbReference type="Pfam" id="PF09994">
    <property type="entry name" value="T6SS_Tle1-like_cat"/>
    <property type="match status" value="1"/>
</dbReference>
<keyword evidence="1" id="KW-0472">Membrane</keyword>
<protein>
    <recommendedName>
        <fullName evidence="2">T6SS Phospholipase effector Tle1-like catalytic domain-containing protein</fullName>
    </recommendedName>
</protein>
<evidence type="ECO:0000313" key="4">
    <source>
        <dbReference type="Proteomes" id="UP000887226"/>
    </source>
</evidence>
<keyword evidence="4" id="KW-1185">Reference proteome</keyword>
<organism evidence="3 4">
    <name type="scientific">Calycina marina</name>
    <dbReference type="NCBI Taxonomy" id="1763456"/>
    <lineage>
        <taxon>Eukaryota</taxon>
        <taxon>Fungi</taxon>
        <taxon>Dikarya</taxon>
        <taxon>Ascomycota</taxon>
        <taxon>Pezizomycotina</taxon>
        <taxon>Leotiomycetes</taxon>
        <taxon>Helotiales</taxon>
        <taxon>Pezizellaceae</taxon>
        <taxon>Calycina</taxon>
    </lineage>
</organism>
<reference evidence="3" key="1">
    <citation type="journal article" date="2021" name="IMA Fungus">
        <title>Genomic characterization of three marine fungi, including Emericellopsis atlantica sp. nov. with signatures of a generalist lifestyle and marine biomass degradation.</title>
        <authorList>
            <person name="Hagestad O.C."/>
            <person name="Hou L."/>
            <person name="Andersen J.H."/>
            <person name="Hansen E.H."/>
            <person name="Altermark B."/>
            <person name="Li C."/>
            <person name="Kuhnert E."/>
            <person name="Cox R.J."/>
            <person name="Crous P.W."/>
            <person name="Spatafora J.W."/>
            <person name="Lail K."/>
            <person name="Amirebrahimi M."/>
            <person name="Lipzen A."/>
            <person name="Pangilinan J."/>
            <person name="Andreopoulos W."/>
            <person name="Hayes R.D."/>
            <person name="Ng V."/>
            <person name="Grigoriev I.V."/>
            <person name="Jackson S.A."/>
            <person name="Sutton T.D.S."/>
            <person name="Dobson A.D.W."/>
            <person name="Rama T."/>
        </authorList>
    </citation>
    <scope>NUCLEOTIDE SEQUENCE</scope>
    <source>
        <strain evidence="3">TRa3180A</strain>
    </source>
</reference>
<evidence type="ECO:0000313" key="3">
    <source>
        <dbReference type="EMBL" id="KAG9242161.1"/>
    </source>
</evidence>
<feature type="transmembrane region" description="Helical" evidence="1">
    <location>
        <begin position="117"/>
        <end position="135"/>
    </location>
</feature>
<sequence>MCRKRATKIIIACDGTWQSASTGDDGIPTDVAALCGALSTHKFSRRSRKKHNQIVFYQSGVGSGLSTSFETIIDGAFGEGLEQNAREAYLFLAENYTQGDEIYLFGFSRGAYTARTIAAFIGTIGVLSAAGAIHFKDLYNMYTSTKGPRAWQESLRMYMVENRLDETAWRTPPDKVIIKIVGCWETVGALGVPSNWLAEFFHTNDKYQFLNMQVPPRVEYSFHALALDEHRASFYPAIWWLDPKAQRIHDANGNVIKPKLAQCWFPGHHNDVGGNEPNRKIANLALAWIVDECRKTGHLEFDQNYLKSILAPTRNQVVTSWLDGAKDPFYAGFLPSRFWSFLGSRVRQPANESFQDGIRPATKSSRTFEFIHYSVREKADEIGKQRYENEDCEECATFMFKGGAPSRALIGYKFDNGAWVKDLPDCERMEIPEFPPPDVEDEASMQAYLSSNWLRQQH</sequence>
<evidence type="ECO:0000259" key="2">
    <source>
        <dbReference type="Pfam" id="PF09994"/>
    </source>
</evidence>